<evidence type="ECO:0000256" key="1">
    <source>
        <dbReference type="ARBA" id="ARBA00001922"/>
    </source>
</evidence>
<dbReference type="PANTHER" id="PTHR43371:SF1">
    <property type="entry name" value="RIBONUCLEOSIDE-DIPHOSPHATE REDUCTASE"/>
    <property type="match status" value="1"/>
</dbReference>
<organism evidence="18 19">
    <name type="scientific">Hyphomicrobium album</name>
    <dbReference type="NCBI Taxonomy" id="2665159"/>
    <lineage>
        <taxon>Bacteria</taxon>
        <taxon>Pseudomonadati</taxon>
        <taxon>Pseudomonadota</taxon>
        <taxon>Alphaproteobacteria</taxon>
        <taxon>Hyphomicrobiales</taxon>
        <taxon>Hyphomicrobiaceae</taxon>
        <taxon>Hyphomicrobium</taxon>
    </lineage>
</organism>
<keyword evidence="7 14" id="KW-0547">Nucleotide-binding</keyword>
<dbReference type="InterPro" id="IPR013344">
    <property type="entry name" value="RNR_NrdJ/NrdZ"/>
</dbReference>
<dbReference type="InterPro" id="IPR024434">
    <property type="entry name" value="TSCPD_dom"/>
</dbReference>
<evidence type="ECO:0000256" key="12">
    <source>
        <dbReference type="ARBA" id="ARBA00025437"/>
    </source>
</evidence>
<dbReference type="EC" id="1.17.4.1" evidence="3 14"/>
<evidence type="ECO:0000259" key="15">
    <source>
        <dbReference type="Pfam" id="PF00317"/>
    </source>
</evidence>
<evidence type="ECO:0000256" key="6">
    <source>
        <dbReference type="ARBA" id="ARBA00022634"/>
    </source>
</evidence>
<evidence type="ECO:0000256" key="9">
    <source>
        <dbReference type="ARBA" id="ARBA00023116"/>
    </source>
</evidence>
<evidence type="ECO:0000259" key="17">
    <source>
        <dbReference type="Pfam" id="PF12637"/>
    </source>
</evidence>
<comment type="caution">
    <text evidence="18">The sequence shown here is derived from an EMBL/GenBank/DDBJ whole genome shotgun (WGS) entry which is preliminary data.</text>
</comment>
<evidence type="ECO:0000313" key="18">
    <source>
        <dbReference type="EMBL" id="MTD94447.1"/>
    </source>
</evidence>
<evidence type="ECO:0000256" key="14">
    <source>
        <dbReference type="RuleBase" id="RU364064"/>
    </source>
</evidence>
<reference evidence="18 19" key="1">
    <citation type="submission" date="2019-11" db="EMBL/GenBank/DDBJ databases">
        <title>Identification of a novel strain.</title>
        <authorList>
            <person name="Xu Q."/>
            <person name="Wang G."/>
        </authorList>
    </citation>
    <scope>NUCLEOTIDE SEQUENCE [LARGE SCALE GENOMIC DNA]</scope>
    <source>
        <strain evidence="19">xq</strain>
    </source>
</reference>
<sequence length="790" mass="85824">MQDRLMPDAADVSPPISRDIWELKYRLKDAGGAPVDSSLDDTFWRVARAAAAVEKGGKRGREQWAKRFHDGMADLGFLPAGRILAGAGTGRAVTLFNCFVLGKIEDDLSAIFDGVKDAALTMQQGGGIGHDFSTLRPKGAPVASIGADASGPVSFMEVWDAMCRTIMSAGARRGAMMATLHCDHPDIEAFIGAKADPAKLRNFNLSVLVTDAFLEAVRGDRAWDLKFGGKVYRTLPARALWERIMRATYDFAEPGVVFIDRVNARNNLNYCEEIHATNPCGEQPLPPFGACLLGSINLARLIEKPFTGDAHLDVGKLAERVKVAVRFLDNVIDVSNYPLPAQREEAFAKRRIGLGVTGLADALIFCGVRYGTDEAAKLAGTWMAAIQNAAYAASSELAEEKGAFPLFDAERFLASPNVALLDKEVRAAIRRHGIRNGCLTSIAPTGTISLLAGNVSSGVEPVFDYRYSRRLLSRDGSAREETVEDYAHAAFRRQFGPTAALPDAFVRAADLTPAEHLAMQAALQPWVDSAISKTINCPEDISFEDFKDIYLEAHARGLKGCTTYRPNPVTGAVLQSAPAAGPSPPAKAVKPIVEVAAPHERAGVVYMAPPLERDGVLSGFTYKLKWPANDHAIYVTINDIEHNGRRRPFEIFINTRNLEHYAWTVALTRMISAVFRRGGDVTFVADELKAVFDPQGGQWMGGRYVPSLLAAIGEVIETHMRRTGFLQSEEASMALGEVRRQGEAVSGAAQSTNTARQPTRLRLCPRCSSADYVQQEGCWVCNACGFSRCG</sequence>
<accession>A0A6I3KL40</accession>
<comment type="similarity">
    <text evidence="2 14">Belongs to the ribonucleoside diphosphate reductase class-2 family.</text>
</comment>
<dbReference type="InterPro" id="IPR013509">
    <property type="entry name" value="RNR_lsu_N"/>
</dbReference>
<dbReference type="Pfam" id="PF12637">
    <property type="entry name" value="TSCPD"/>
    <property type="match status" value="1"/>
</dbReference>
<evidence type="ECO:0000256" key="13">
    <source>
        <dbReference type="ARBA" id="ARBA00047754"/>
    </source>
</evidence>
<dbReference type="GO" id="GO:0031419">
    <property type="term" value="F:cobalamin binding"/>
    <property type="evidence" value="ECO:0007669"/>
    <property type="project" value="UniProtKB-KW"/>
</dbReference>
<comment type="function">
    <text evidence="12 14">Catalyzes the reduction of ribonucleotides to deoxyribonucleotides. May function to provide a pool of deoxyribonucleotide precursors for DNA repair during oxygen limitation and/or for immediate growth after restoration of oxygen.</text>
</comment>
<dbReference type="GO" id="GO:0004748">
    <property type="term" value="F:ribonucleoside-diphosphate reductase activity, thioredoxin disulfide as acceptor"/>
    <property type="evidence" value="ECO:0007669"/>
    <property type="project" value="UniProtKB-EC"/>
</dbReference>
<proteinExistence type="inferred from homology"/>
<gene>
    <name evidence="18" type="ORF">GIW81_08880</name>
</gene>
<dbReference type="AlphaFoldDB" id="A0A6I3KL40"/>
<keyword evidence="11 14" id="KW-0170">Cobalt</keyword>
<dbReference type="GO" id="GO:0009263">
    <property type="term" value="P:deoxyribonucleotide biosynthetic process"/>
    <property type="evidence" value="ECO:0007669"/>
    <property type="project" value="UniProtKB-KW"/>
</dbReference>
<dbReference type="NCBIfam" id="TIGR02504">
    <property type="entry name" value="NrdJ_Z"/>
    <property type="match status" value="1"/>
</dbReference>
<evidence type="ECO:0000256" key="7">
    <source>
        <dbReference type="ARBA" id="ARBA00022741"/>
    </source>
</evidence>
<comment type="cofactor">
    <cofactor evidence="1 14">
        <name>adenosylcob(III)alamin</name>
        <dbReference type="ChEBI" id="CHEBI:18408"/>
    </cofactor>
</comment>
<keyword evidence="8 14" id="KW-0560">Oxidoreductase</keyword>
<dbReference type="PRINTS" id="PR01183">
    <property type="entry name" value="RIBORDTASEM1"/>
</dbReference>
<evidence type="ECO:0000256" key="2">
    <source>
        <dbReference type="ARBA" id="ARBA00007405"/>
    </source>
</evidence>
<evidence type="ECO:0000256" key="11">
    <source>
        <dbReference type="ARBA" id="ARBA00023285"/>
    </source>
</evidence>
<dbReference type="EMBL" id="WMBQ01000001">
    <property type="protein sequence ID" value="MTD94447.1"/>
    <property type="molecule type" value="Genomic_DNA"/>
</dbReference>
<evidence type="ECO:0000256" key="8">
    <source>
        <dbReference type="ARBA" id="ARBA00023002"/>
    </source>
</evidence>
<dbReference type="Proteomes" id="UP000440694">
    <property type="component" value="Unassembled WGS sequence"/>
</dbReference>
<feature type="domain" description="TSCPD" evidence="17">
    <location>
        <begin position="624"/>
        <end position="720"/>
    </location>
</feature>
<dbReference type="CDD" id="cd02888">
    <property type="entry name" value="RNR_II_dimer"/>
    <property type="match status" value="1"/>
</dbReference>
<keyword evidence="9" id="KW-0215">Deoxyribonucleotide synthesis</keyword>
<dbReference type="InterPro" id="IPR050862">
    <property type="entry name" value="RdRp_reductase_class-2"/>
</dbReference>
<evidence type="ECO:0000313" key="19">
    <source>
        <dbReference type="Proteomes" id="UP000440694"/>
    </source>
</evidence>
<dbReference type="Pfam" id="PF00317">
    <property type="entry name" value="Ribonuc_red_lgN"/>
    <property type="match status" value="1"/>
</dbReference>
<dbReference type="GO" id="GO:0071897">
    <property type="term" value="P:DNA biosynthetic process"/>
    <property type="evidence" value="ECO:0007669"/>
    <property type="project" value="UniProtKB-KW"/>
</dbReference>
<keyword evidence="19" id="KW-1185">Reference proteome</keyword>
<dbReference type="SUPFAM" id="SSF51998">
    <property type="entry name" value="PFL-like glycyl radical enzymes"/>
    <property type="match status" value="1"/>
</dbReference>
<dbReference type="GO" id="GO:0005524">
    <property type="term" value="F:ATP binding"/>
    <property type="evidence" value="ECO:0007669"/>
    <property type="project" value="InterPro"/>
</dbReference>
<name>A0A6I3KL40_9HYPH</name>
<evidence type="ECO:0000256" key="10">
    <source>
        <dbReference type="ARBA" id="ARBA00023157"/>
    </source>
</evidence>
<keyword evidence="10" id="KW-1015">Disulfide bond</keyword>
<dbReference type="Pfam" id="PF02867">
    <property type="entry name" value="Ribonuc_red_lgC"/>
    <property type="match status" value="1"/>
</dbReference>
<evidence type="ECO:0000259" key="16">
    <source>
        <dbReference type="Pfam" id="PF02867"/>
    </source>
</evidence>
<keyword evidence="5 14" id="KW-0846">Cobalamin</keyword>
<evidence type="ECO:0000256" key="3">
    <source>
        <dbReference type="ARBA" id="ARBA00012274"/>
    </source>
</evidence>
<comment type="catalytic activity">
    <reaction evidence="13 14">
        <text>a 2'-deoxyribonucleoside 5'-diphosphate + [thioredoxin]-disulfide + H2O = a ribonucleoside 5'-diphosphate + [thioredoxin]-dithiol</text>
        <dbReference type="Rhea" id="RHEA:23252"/>
        <dbReference type="Rhea" id="RHEA-COMP:10698"/>
        <dbReference type="Rhea" id="RHEA-COMP:10700"/>
        <dbReference type="ChEBI" id="CHEBI:15377"/>
        <dbReference type="ChEBI" id="CHEBI:29950"/>
        <dbReference type="ChEBI" id="CHEBI:50058"/>
        <dbReference type="ChEBI" id="CHEBI:57930"/>
        <dbReference type="ChEBI" id="CHEBI:73316"/>
        <dbReference type="EC" id="1.17.4.1"/>
    </reaction>
</comment>
<feature type="domain" description="Ribonucleotide reductase large subunit N-terminal" evidence="15">
    <location>
        <begin position="17"/>
        <end position="91"/>
    </location>
</feature>
<keyword evidence="6 14" id="KW-0237">DNA synthesis</keyword>
<evidence type="ECO:0000256" key="5">
    <source>
        <dbReference type="ARBA" id="ARBA00022628"/>
    </source>
</evidence>
<evidence type="ECO:0000256" key="4">
    <source>
        <dbReference type="ARBA" id="ARBA00014409"/>
    </source>
</evidence>
<dbReference type="Gene3D" id="3.20.70.20">
    <property type="match status" value="1"/>
</dbReference>
<protein>
    <recommendedName>
        <fullName evidence="4 14">Vitamin B12-dependent ribonucleotide reductase</fullName>
        <ecNumber evidence="3 14">1.17.4.1</ecNumber>
    </recommendedName>
</protein>
<dbReference type="InterPro" id="IPR000788">
    <property type="entry name" value="RNR_lg_C"/>
</dbReference>
<feature type="domain" description="Ribonucleotide reductase large subunit C-terminal" evidence="16">
    <location>
        <begin position="97"/>
        <end position="564"/>
    </location>
</feature>
<dbReference type="PANTHER" id="PTHR43371">
    <property type="entry name" value="VITAMIN B12-DEPENDENT RIBONUCLEOTIDE REDUCTASE"/>
    <property type="match status" value="1"/>
</dbReference>